<proteinExistence type="predicted"/>
<keyword evidence="4" id="KW-1185">Reference proteome</keyword>
<feature type="compositionally biased region" description="Polar residues" evidence="1">
    <location>
        <begin position="1"/>
        <end position="24"/>
    </location>
</feature>
<reference evidence="2" key="2">
    <citation type="submission" date="2020-08" db="EMBL/GenBank/DDBJ databases">
        <authorList>
            <person name="Shumante A."/>
            <person name="Zimin A.V."/>
            <person name="Puiu D."/>
            <person name="Salzberg S.L."/>
        </authorList>
    </citation>
    <scope>NUCLEOTIDE SEQUENCE</scope>
    <source>
        <strain evidence="2">WC2-LM</strain>
        <tissue evidence="2">Liver</tissue>
    </source>
</reference>
<dbReference type="EMBL" id="WJEC01000863">
    <property type="protein sequence ID" value="KAF7480697.1"/>
    <property type="molecule type" value="Genomic_DNA"/>
</dbReference>
<organism evidence="3 4">
    <name type="scientific">Marmota monax</name>
    <name type="common">Woodchuck</name>
    <dbReference type="NCBI Taxonomy" id="9995"/>
    <lineage>
        <taxon>Eukaryota</taxon>
        <taxon>Metazoa</taxon>
        <taxon>Chordata</taxon>
        <taxon>Craniata</taxon>
        <taxon>Vertebrata</taxon>
        <taxon>Euteleostomi</taxon>
        <taxon>Mammalia</taxon>
        <taxon>Eutheria</taxon>
        <taxon>Euarchontoglires</taxon>
        <taxon>Glires</taxon>
        <taxon>Rodentia</taxon>
        <taxon>Sciuromorpha</taxon>
        <taxon>Sciuridae</taxon>
        <taxon>Xerinae</taxon>
        <taxon>Marmotini</taxon>
        <taxon>Marmota</taxon>
    </lineage>
</organism>
<evidence type="ECO:0000256" key="1">
    <source>
        <dbReference type="SAM" id="MobiDB-lite"/>
    </source>
</evidence>
<accession>A0A5E4CYU7</accession>
<gene>
    <name evidence="2" type="ORF">GHT09_008063</name>
    <name evidence="3" type="ORF">MONAX_5E047140</name>
</gene>
<dbReference type="AlphaFoldDB" id="A0A5E4CYU7"/>
<feature type="region of interest" description="Disordered" evidence="1">
    <location>
        <begin position="1"/>
        <end position="61"/>
    </location>
</feature>
<dbReference type="EMBL" id="CABDUW010002479">
    <property type="protein sequence ID" value="VTJ86976.1"/>
    <property type="molecule type" value="Genomic_DNA"/>
</dbReference>
<dbReference type="Proteomes" id="UP000335636">
    <property type="component" value="Unassembled WGS sequence"/>
</dbReference>
<evidence type="ECO:0000313" key="2">
    <source>
        <dbReference type="EMBL" id="KAF7480697.1"/>
    </source>
</evidence>
<evidence type="ECO:0000313" key="3">
    <source>
        <dbReference type="EMBL" id="VTJ86976.1"/>
    </source>
</evidence>
<evidence type="ECO:0000313" key="4">
    <source>
        <dbReference type="Proteomes" id="UP000335636"/>
    </source>
</evidence>
<reference evidence="3 4" key="1">
    <citation type="submission" date="2019-04" db="EMBL/GenBank/DDBJ databases">
        <authorList>
            <person name="Alioto T."/>
            <person name="Alioto T."/>
        </authorList>
    </citation>
    <scope>NUCLEOTIDE SEQUENCE [LARGE SCALE GENOMIC DNA]</scope>
</reference>
<sequence>MRNCLKSPTSDDIFQLQESQSDQASFGEGTQPDQEPLLPSYQEKVPVPVYYPTPSQTRLAT</sequence>
<protein>
    <submittedName>
        <fullName evidence="3">Uncharacterized protein</fullName>
    </submittedName>
</protein>
<name>A0A5E4CYU7_MARMO</name>
<dbReference type="Proteomes" id="UP000662637">
    <property type="component" value="Unassembled WGS sequence"/>
</dbReference>